<feature type="active site" description="Charge relay system" evidence="20">
    <location>
        <position position="634"/>
    </location>
</feature>
<dbReference type="EMBL" id="JAHFXF010001287">
    <property type="protein sequence ID" value="KAG9670772.1"/>
    <property type="molecule type" value="Genomic_DNA"/>
</dbReference>
<dbReference type="InterPro" id="IPR030400">
    <property type="entry name" value="Sedolisin_dom"/>
</dbReference>
<proteinExistence type="predicted"/>
<evidence type="ECO:0000313" key="25">
    <source>
        <dbReference type="Proteomes" id="UP000779574"/>
    </source>
</evidence>
<dbReference type="AlphaFoldDB" id="A0A9P8E146"/>
<keyword evidence="18" id="KW-0865">Zymogen</keyword>
<dbReference type="PROSITE" id="PS51695">
    <property type="entry name" value="SEDOLISIN"/>
    <property type="match status" value="1"/>
</dbReference>
<evidence type="ECO:0000256" key="15">
    <source>
        <dbReference type="ARBA" id="ARBA00022840"/>
    </source>
</evidence>
<evidence type="ECO:0000256" key="20">
    <source>
        <dbReference type="PROSITE-ProRule" id="PRU01032"/>
    </source>
</evidence>
<feature type="transmembrane region" description="Helical" evidence="22">
    <location>
        <begin position="115"/>
        <end position="140"/>
    </location>
</feature>
<dbReference type="InterPro" id="IPR050819">
    <property type="entry name" value="Tripeptidyl-peptidase_I"/>
</dbReference>
<organism evidence="24 25">
    <name type="scientific">Aureobasidium melanogenum</name>
    <name type="common">Aureobasidium pullulans var. melanogenum</name>
    <dbReference type="NCBI Taxonomy" id="46634"/>
    <lineage>
        <taxon>Eukaryota</taxon>
        <taxon>Fungi</taxon>
        <taxon>Dikarya</taxon>
        <taxon>Ascomycota</taxon>
        <taxon>Pezizomycotina</taxon>
        <taxon>Dothideomycetes</taxon>
        <taxon>Dothideomycetidae</taxon>
        <taxon>Dothideales</taxon>
        <taxon>Saccotheciaceae</taxon>
        <taxon>Aureobasidium</taxon>
    </lineage>
</organism>
<keyword evidence="22" id="KW-1133">Transmembrane helix</keyword>
<feature type="active site" description="Charge relay system" evidence="20">
    <location>
        <position position="891"/>
    </location>
</feature>
<keyword evidence="22" id="KW-0472">Membrane</keyword>
<keyword evidence="6 20" id="KW-0645">Protease</keyword>
<dbReference type="Gene3D" id="6.10.250.2930">
    <property type="match status" value="1"/>
</dbReference>
<dbReference type="CDD" id="cd11377">
    <property type="entry name" value="Pro-peptidase_S53"/>
    <property type="match status" value="1"/>
</dbReference>
<feature type="region of interest" description="Disordered" evidence="21">
    <location>
        <begin position="300"/>
        <end position="320"/>
    </location>
</feature>
<evidence type="ECO:0000256" key="3">
    <source>
        <dbReference type="ARBA" id="ARBA00004239"/>
    </source>
</evidence>
<evidence type="ECO:0000256" key="8">
    <source>
        <dbReference type="ARBA" id="ARBA00022723"/>
    </source>
</evidence>
<evidence type="ECO:0000256" key="1">
    <source>
        <dbReference type="ARBA" id="ARBA00001910"/>
    </source>
</evidence>
<feature type="transmembrane region" description="Helical" evidence="22">
    <location>
        <begin position="352"/>
        <end position="372"/>
    </location>
</feature>
<comment type="caution">
    <text evidence="24">The sequence shown here is derived from an EMBL/GenBank/DDBJ whole genome shotgun (WGS) entry which is preliminary data.</text>
</comment>
<evidence type="ECO:0000256" key="19">
    <source>
        <dbReference type="ARBA" id="ARBA00023180"/>
    </source>
</evidence>
<keyword evidence="9" id="KW-0732">Signal</keyword>
<feature type="binding site" evidence="20">
    <location>
        <position position="932"/>
    </location>
    <ligand>
        <name>Ca(2+)</name>
        <dbReference type="ChEBI" id="CHEBI:29108"/>
    </ligand>
</feature>
<reference evidence="24" key="1">
    <citation type="journal article" date="2021" name="J Fungi (Basel)">
        <title>Virulence traits and population genomics of the black yeast Aureobasidium melanogenum.</title>
        <authorList>
            <person name="Cernosa A."/>
            <person name="Sun X."/>
            <person name="Gostincar C."/>
            <person name="Fang C."/>
            <person name="Gunde-Cimerman N."/>
            <person name="Song Z."/>
        </authorList>
    </citation>
    <scope>NUCLEOTIDE SEQUENCE</scope>
    <source>
        <strain evidence="24">EXF-9911</strain>
    </source>
</reference>
<dbReference type="GO" id="GO:0046872">
    <property type="term" value="F:metal ion binding"/>
    <property type="evidence" value="ECO:0007669"/>
    <property type="project" value="UniProtKB-UniRule"/>
</dbReference>
<keyword evidence="4" id="KW-0964">Secreted</keyword>
<dbReference type="InterPro" id="IPR049328">
    <property type="entry name" value="TM_ErbB1"/>
</dbReference>
<dbReference type="GO" id="GO:0004252">
    <property type="term" value="F:serine-type endopeptidase activity"/>
    <property type="evidence" value="ECO:0007669"/>
    <property type="project" value="UniProtKB-UniRule"/>
</dbReference>
<keyword evidence="13 20" id="KW-0720">Serine protease</keyword>
<keyword evidence="15" id="KW-0067">ATP-binding</keyword>
<keyword evidence="12 20" id="KW-0378">Hydrolase</keyword>
<dbReference type="GO" id="GO:0006508">
    <property type="term" value="P:proteolysis"/>
    <property type="evidence" value="ECO:0007669"/>
    <property type="project" value="UniProtKB-KW"/>
</dbReference>
<keyword evidence="5" id="KW-0597">Phosphoprotein</keyword>
<keyword evidence="14 20" id="KW-0106">Calcium</keyword>
<keyword evidence="11" id="KW-0418">Kinase</keyword>
<dbReference type="CDD" id="cd04056">
    <property type="entry name" value="Peptidases_S53"/>
    <property type="match status" value="1"/>
</dbReference>
<evidence type="ECO:0000256" key="10">
    <source>
        <dbReference type="ARBA" id="ARBA00022741"/>
    </source>
</evidence>
<dbReference type="GO" id="GO:0005524">
    <property type="term" value="F:ATP binding"/>
    <property type="evidence" value="ECO:0007669"/>
    <property type="project" value="UniProtKB-KW"/>
</dbReference>
<evidence type="ECO:0000256" key="21">
    <source>
        <dbReference type="SAM" id="MobiDB-lite"/>
    </source>
</evidence>
<keyword evidence="8 20" id="KW-0479">Metal-binding</keyword>
<dbReference type="InterPro" id="IPR036852">
    <property type="entry name" value="Peptidase_S8/S53_dom_sf"/>
</dbReference>
<feature type="binding site" evidence="20">
    <location>
        <position position="933"/>
    </location>
    <ligand>
        <name>Ca(2+)</name>
        <dbReference type="ChEBI" id="CHEBI:29108"/>
    </ligand>
</feature>
<keyword evidence="17" id="KW-0829">Tyrosine-protein kinase</keyword>
<feature type="binding site" evidence="20">
    <location>
        <position position="951"/>
    </location>
    <ligand>
        <name>Ca(2+)</name>
        <dbReference type="ChEBI" id="CHEBI:29108"/>
    </ligand>
</feature>
<dbReference type="Gene3D" id="3.40.50.200">
    <property type="entry name" value="Peptidase S8/S53 domain"/>
    <property type="match status" value="1"/>
</dbReference>
<evidence type="ECO:0000256" key="13">
    <source>
        <dbReference type="ARBA" id="ARBA00022825"/>
    </source>
</evidence>
<dbReference type="InterPro" id="IPR044912">
    <property type="entry name" value="Egfr_JX_dom"/>
</dbReference>
<evidence type="ECO:0000256" key="6">
    <source>
        <dbReference type="ARBA" id="ARBA00022670"/>
    </source>
</evidence>
<evidence type="ECO:0000313" key="24">
    <source>
        <dbReference type="EMBL" id="KAG9670772.1"/>
    </source>
</evidence>
<dbReference type="SUPFAM" id="SSF52743">
    <property type="entry name" value="Subtilisin-like"/>
    <property type="match status" value="1"/>
</dbReference>
<keyword evidence="16" id="KW-0843">Virulence</keyword>
<reference evidence="24" key="2">
    <citation type="submission" date="2021-08" db="EMBL/GenBank/DDBJ databases">
        <authorList>
            <person name="Gostincar C."/>
            <person name="Sun X."/>
            <person name="Song Z."/>
            <person name="Gunde-Cimerman N."/>
        </authorList>
    </citation>
    <scope>NUCLEOTIDE SEQUENCE</scope>
    <source>
        <strain evidence="24">EXF-9911</strain>
    </source>
</reference>
<feature type="active site" description="Charge relay system" evidence="20">
    <location>
        <position position="638"/>
    </location>
</feature>
<evidence type="ECO:0000256" key="9">
    <source>
        <dbReference type="ARBA" id="ARBA00022729"/>
    </source>
</evidence>
<evidence type="ECO:0000256" key="5">
    <source>
        <dbReference type="ARBA" id="ARBA00022553"/>
    </source>
</evidence>
<protein>
    <submittedName>
        <fullName evidence="24">Subtilisin-like protein</fullName>
    </submittedName>
</protein>
<dbReference type="PANTHER" id="PTHR14218:SF19">
    <property type="entry name" value="SERINE PROTEASE AORO, PUTATIVE (AFU_ORTHOLOGUE AFUA_6G10250)-RELATED"/>
    <property type="match status" value="1"/>
</dbReference>
<evidence type="ECO:0000256" key="22">
    <source>
        <dbReference type="SAM" id="Phobius"/>
    </source>
</evidence>
<dbReference type="Pfam" id="PF09286">
    <property type="entry name" value="Pro-kuma_activ"/>
    <property type="match status" value="1"/>
</dbReference>
<keyword evidence="7" id="KW-0808">Transferase</keyword>
<dbReference type="OrthoDB" id="409122at2759"/>
<sequence length="974" mass="104787">MTTYVDSNKVQYSIRCNADNSYDSFNSTSVSTGGFGKCFPACDNLAACVGFTFVGSDSGICYLKSDLPEDSYSSTAGSNYVTVALLNRDDQIDPTADAIPTNSSGPPPVSKSTPIGAIIGGVVGGLVVLVLLALFVFICLRRRRRIKNEEIKSATQRFPTGPMEPHSKSDSLFAALGGFYGGHTTALKQAPLGESQLAREDSANEFAAAKLEKPANTPAAYKSTGPAEVEGKPIYPSANVGPAPVEMDANSPIMAPKTPISPQVDESPVLGRYTDHGQSNLADDVRRRQHSRHIMSWNNYDDRSAVSPPSSLTMSPRIGSPDVDSKLSLSSALDSTRGTFCLLGPSTMQLSLLSLSVLVASVLASPTGNYVIHEKRDTAPMGWNKGERLDRRALLPMKIALTQRNLDQAAEYLHEVSHPESPKYGQHWTAQEVADHFAPSDETISSVMDWLIASGISSDSIKLSKGKNWINLEASADQAESLLNTKYHVYEHGVTGQPHIGCDEYSLPKHLKDHIDFVTPSLHFDTRVTERKKIEKRDVTPNTGKQIGQPSSGSTPVLGQWINKSQFITQLEQCDDAKNSYGIVEYTPQAYVPSDLDLFFANFSTKQVGDRPITDFIDGGVIQATNRSFSFNGESDLDLEYAMTLIYPEKVTLYQVGDLVEGASFNNFLDAIDASYCTYEGGDDPSQDAVFPDPAAGGYKGNENCGTFAPTKVISTSYGYNEADLTPFYEKRQCDEYMKLGLMGTSVLYSSGDYGVAGNGGQCIAANGIYNSGKDGRFNPSFPGTCPYVTSVGATQVIPGTNIIEALATGTQPEEACETVIYSGGGFSNVFDMPSYQASAVKSWFKNYPPPYGADRFNNTQKTRGYPDVSANGANYIIAIDGAFGLVYGTSASSPTFGSILTIINERRLQLGKSSIGFINPTLYAHPEVLNDITQGGNQGCGTPGFSASKGWDPVTGLGTPNSIKMMALFLSLP</sequence>
<dbReference type="GO" id="GO:0004713">
    <property type="term" value="F:protein tyrosine kinase activity"/>
    <property type="evidence" value="ECO:0007669"/>
    <property type="project" value="UniProtKB-KW"/>
</dbReference>
<accession>A0A9P8E146</accession>
<dbReference type="SUPFAM" id="SSF54897">
    <property type="entry name" value="Protease propeptides/inhibitors"/>
    <property type="match status" value="1"/>
</dbReference>
<feature type="domain" description="Peptidase S53" evidence="23">
    <location>
        <begin position="556"/>
        <end position="973"/>
    </location>
</feature>
<comment type="function">
    <text evidence="2">Secreted tripeptidyl-peptidase which degrades proteins at acidic pHs and is involved in virulence.</text>
</comment>
<dbReference type="GO" id="GO:0008240">
    <property type="term" value="F:tripeptidyl-peptidase activity"/>
    <property type="evidence" value="ECO:0007669"/>
    <property type="project" value="UniProtKB-EC"/>
</dbReference>
<keyword evidence="22" id="KW-0812">Transmembrane</keyword>
<evidence type="ECO:0000256" key="18">
    <source>
        <dbReference type="ARBA" id="ARBA00023145"/>
    </source>
</evidence>
<dbReference type="Proteomes" id="UP000779574">
    <property type="component" value="Unassembled WGS sequence"/>
</dbReference>
<evidence type="ECO:0000256" key="17">
    <source>
        <dbReference type="ARBA" id="ARBA00023137"/>
    </source>
</evidence>
<comment type="subcellular location">
    <subcellularLocation>
        <location evidence="3">Secreted</location>
        <location evidence="3">Extracellular space</location>
    </subcellularLocation>
</comment>
<dbReference type="Gene3D" id="3.50.4.10">
    <property type="entry name" value="Hepatocyte Growth Factor"/>
    <property type="match status" value="1"/>
</dbReference>
<evidence type="ECO:0000256" key="12">
    <source>
        <dbReference type="ARBA" id="ARBA00022801"/>
    </source>
</evidence>
<evidence type="ECO:0000256" key="16">
    <source>
        <dbReference type="ARBA" id="ARBA00023026"/>
    </source>
</evidence>
<gene>
    <name evidence="24" type="ORF">KCU76_g17022</name>
</gene>
<name>A0A9P8E146_AURME</name>
<evidence type="ECO:0000256" key="11">
    <source>
        <dbReference type="ARBA" id="ARBA00022777"/>
    </source>
</evidence>
<evidence type="ECO:0000256" key="14">
    <source>
        <dbReference type="ARBA" id="ARBA00022837"/>
    </source>
</evidence>
<dbReference type="PANTHER" id="PTHR14218">
    <property type="entry name" value="PROTEASE S8 TRIPEPTIDYL PEPTIDASE I CLN2"/>
    <property type="match status" value="1"/>
</dbReference>
<keyword evidence="10" id="KW-0547">Nucleotide-binding</keyword>
<dbReference type="InterPro" id="IPR015366">
    <property type="entry name" value="S53_propep"/>
</dbReference>
<keyword evidence="19" id="KW-0325">Glycoprotein</keyword>
<feature type="binding site" evidence="20">
    <location>
        <position position="953"/>
    </location>
    <ligand>
        <name>Ca(2+)</name>
        <dbReference type="ChEBI" id="CHEBI:29108"/>
    </ligand>
</feature>
<comment type="catalytic activity">
    <reaction evidence="1">
        <text>Release of an N-terminal tripeptide from a polypeptide.</text>
        <dbReference type="EC" id="3.4.14.10"/>
    </reaction>
</comment>
<comment type="cofactor">
    <cofactor evidence="20">
        <name>Ca(2+)</name>
        <dbReference type="ChEBI" id="CHEBI:29108"/>
    </cofactor>
    <text evidence="20">Binds 1 Ca(2+) ion per subunit.</text>
</comment>
<evidence type="ECO:0000259" key="23">
    <source>
        <dbReference type="PROSITE" id="PS51695"/>
    </source>
</evidence>
<evidence type="ECO:0000256" key="4">
    <source>
        <dbReference type="ARBA" id="ARBA00022525"/>
    </source>
</evidence>
<dbReference type="Pfam" id="PF21314">
    <property type="entry name" value="TM_ErbB1"/>
    <property type="match status" value="1"/>
</dbReference>
<evidence type="ECO:0000256" key="2">
    <source>
        <dbReference type="ARBA" id="ARBA00002451"/>
    </source>
</evidence>
<evidence type="ECO:0000256" key="7">
    <source>
        <dbReference type="ARBA" id="ARBA00022679"/>
    </source>
</evidence>
<dbReference type="GO" id="GO:0005576">
    <property type="term" value="C:extracellular region"/>
    <property type="evidence" value="ECO:0007669"/>
    <property type="project" value="UniProtKB-SubCell"/>
</dbReference>
<dbReference type="FunFam" id="3.40.50.200:FF:000015">
    <property type="entry name" value="Tripeptidyl peptidase A"/>
    <property type="match status" value="1"/>
</dbReference>
<feature type="non-terminal residue" evidence="24">
    <location>
        <position position="974"/>
    </location>
</feature>
<dbReference type="SMART" id="SM00944">
    <property type="entry name" value="Pro-kuma_activ"/>
    <property type="match status" value="1"/>
</dbReference>